<accession>A0ABU1G230</accession>
<evidence type="ECO:0000313" key="14">
    <source>
        <dbReference type="Proteomes" id="UP001264519"/>
    </source>
</evidence>
<dbReference type="NCBIfam" id="TIGR01131">
    <property type="entry name" value="ATP_synt_6_or_A"/>
    <property type="match status" value="1"/>
</dbReference>
<dbReference type="RefSeq" id="WP_309652130.1">
    <property type="nucleotide sequence ID" value="NZ_JARWAK010000004.1"/>
</dbReference>
<evidence type="ECO:0000256" key="4">
    <source>
        <dbReference type="ARBA" id="ARBA00022547"/>
    </source>
</evidence>
<dbReference type="HAMAP" id="MF_01393">
    <property type="entry name" value="ATP_synth_a_bact"/>
    <property type="match status" value="1"/>
</dbReference>
<keyword evidence="3 11" id="KW-0813">Transport</keyword>
<feature type="transmembrane region" description="Helical" evidence="11">
    <location>
        <begin position="229"/>
        <end position="249"/>
    </location>
</feature>
<dbReference type="InterPro" id="IPR000568">
    <property type="entry name" value="ATP_synth_F0_asu"/>
</dbReference>
<keyword evidence="9 11" id="KW-0472">Membrane</keyword>
<keyword evidence="10 11" id="KW-0066">ATP synthesis</keyword>
<dbReference type="CDD" id="cd00310">
    <property type="entry name" value="ATP-synt_Fo_a_6"/>
    <property type="match status" value="1"/>
</dbReference>
<dbReference type="PROSITE" id="PS00449">
    <property type="entry name" value="ATPASE_A"/>
    <property type="match status" value="1"/>
</dbReference>
<dbReference type="Pfam" id="PF00119">
    <property type="entry name" value="ATP-synt_A"/>
    <property type="match status" value="1"/>
</dbReference>
<evidence type="ECO:0000256" key="11">
    <source>
        <dbReference type="HAMAP-Rule" id="MF_01393"/>
    </source>
</evidence>
<proteinExistence type="inferred from homology"/>
<evidence type="ECO:0000256" key="7">
    <source>
        <dbReference type="ARBA" id="ARBA00022989"/>
    </source>
</evidence>
<feature type="transmembrane region" description="Helical" evidence="11">
    <location>
        <begin position="255"/>
        <end position="280"/>
    </location>
</feature>
<evidence type="ECO:0000313" key="13">
    <source>
        <dbReference type="EMBL" id="MDR5866532.1"/>
    </source>
</evidence>
<evidence type="ECO:0000256" key="8">
    <source>
        <dbReference type="ARBA" id="ARBA00023065"/>
    </source>
</evidence>
<feature type="transmembrane region" description="Helical" evidence="11">
    <location>
        <begin position="44"/>
        <end position="65"/>
    </location>
</feature>
<dbReference type="InterPro" id="IPR045082">
    <property type="entry name" value="ATP_syn_F0_a_bact/chloroplast"/>
</dbReference>
<feature type="transmembrane region" description="Helical" evidence="11">
    <location>
        <begin position="105"/>
        <end position="123"/>
    </location>
</feature>
<dbReference type="PANTHER" id="PTHR42823:SF3">
    <property type="entry name" value="ATP SYNTHASE SUBUNIT A, CHLOROPLASTIC"/>
    <property type="match status" value="1"/>
</dbReference>
<dbReference type="NCBIfam" id="NF004477">
    <property type="entry name" value="PRK05815.1-1"/>
    <property type="match status" value="1"/>
</dbReference>
<dbReference type="SUPFAM" id="SSF81336">
    <property type="entry name" value="F1F0 ATP synthase subunit A"/>
    <property type="match status" value="1"/>
</dbReference>
<dbReference type="PANTHER" id="PTHR42823">
    <property type="entry name" value="ATP SYNTHASE SUBUNIT A, CHLOROPLASTIC"/>
    <property type="match status" value="1"/>
</dbReference>
<sequence length="287" mass="31990">MAGNNPTPTEYIQHHLQNLTFGNHPEHGWTIAHSAEEASEMGFWALHLDTLGWSIGLGLVFVLLFRKVALKATTGVPTGLQNFVELMVEFVDNSVKDTFHGKSKLIAPLSLTIFCWVFLMNLMDLVPVDFLPMLAQKVGAMFGADPAHVYFKVVPTTDVNATLGMALSVFALILFYTIREKGFTGFIGELTLHPFNSPNKLVQALFVPVNFLLEAVTLLAKPISLALRLFGNLYAGELIFILIAMIGLWQLPLHFTWAVFHILVITLQAFIFMMLTIVYLSMAVEKH</sequence>
<keyword evidence="7 11" id="KW-1133">Transmembrane helix</keyword>
<evidence type="ECO:0000256" key="9">
    <source>
        <dbReference type="ARBA" id="ARBA00023136"/>
    </source>
</evidence>
<dbReference type="Gene3D" id="1.20.120.220">
    <property type="entry name" value="ATP synthase, F0 complex, subunit A"/>
    <property type="match status" value="1"/>
</dbReference>
<name>A0ABU1G230_9GAMM</name>
<keyword evidence="6 11" id="KW-0375">Hydrogen ion transport</keyword>
<dbReference type="InterPro" id="IPR035908">
    <property type="entry name" value="F0_ATP_A_sf"/>
</dbReference>
<comment type="caution">
    <text evidence="13">The sequence shown here is derived from an EMBL/GenBank/DDBJ whole genome shotgun (WGS) entry which is preliminary data.</text>
</comment>
<evidence type="ECO:0000256" key="6">
    <source>
        <dbReference type="ARBA" id="ARBA00022781"/>
    </source>
</evidence>
<feature type="transmembrane region" description="Helical" evidence="11">
    <location>
        <begin position="159"/>
        <end position="178"/>
    </location>
</feature>
<evidence type="ECO:0000256" key="5">
    <source>
        <dbReference type="ARBA" id="ARBA00022692"/>
    </source>
</evidence>
<comment type="similarity">
    <text evidence="2 11 12">Belongs to the ATPase A chain family.</text>
</comment>
<keyword evidence="14" id="KW-1185">Reference proteome</keyword>
<organism evidence="13 14">
    <name type="scientific">Halomonas koreensis</name>
    <dbReference type="NCBI Taxonomy" id="245385"/>
    <lineage>
        <taxon>Bacteria</taxon>
        <taxon>Pseudomonadati</taxon>
        <taxon>Pseudomonadota</taxon>
        <taxon>Gammaproteobacteria</taxon>
        <taxon>Oceanospirillales</taxon>
        <taxon>Halomonadaceae</taxon>
        <taxon>Halomonas</taxon>
    </lineage>
</organism>
<evidence type="ECO:0000256" key="12">
    <source>
        <dbReference type="RuleBase" id="RU000483"/>
    </source>
</evidence>
<dbReference type="Proteomes" id="UP001264519">
    <property type="component" value="Unassembled WGS sequence"/>
</dbReference>
<keyword evidence="8 11" id="KW-0406">Ion transport</keyword>
<gene>
    <name evidence="11 13" type="primary">atpB</name>
    <name evidence="13" type="ORF">QC818_07000</name>
</gene>
<evidence type="ECO:0000256" key="1">
    <source>
        <dbReference type="ARBA" id="ARBA00004141"/>
    </source>
</evidence>
<reference evidence="13 14" key="1">
    <citation type="submission" date="2023-04" db="EMBL/GenBank/DDBJ databases">
        <title>A long-awaited taxogenomic arrangement of the family Halomonadaceae.</title>
        <authorList>
            <person name="De La Haba R."/>
            <person name="Chuvochina M."/>
            <person name="Wittouck S."/>
            <person name="Arahal D.R."/>
            <person name="Sanchez-Porro C."/>
            <person name="Hugenholtz P."/>
            <person name="Ventosa A."/>
        </authorList>
    </citation>
    <scope>NUCLEOTIDE SEQUENCE [LARGE SCALE GENOMIC DNA]</scope>
    <source>
        <strain evidence="13 14">DSM 23530</strain>
    </source>
</reference>
<keyword evidence="4 11" id="KW-0138">CF(0)</keyword>
<dbReference type="InterPro" id="IPR023011">
    <property type="entry name" value="ATP_synth_F0_asu_AS"/>
</dbReference>
<comment type="function">
    <text evidence="11 12">Key component of the proton channel; it plays a direct role in the translocation of protons across the membrane.</text>
</comment>
<dbReference type="EMBL" id="JARWAK010000004">
    <property type="protein sequence ID" value="MDR5866532.1"/>
    <property type="molecule type" value="Genomic_DNA"/>
</dbReference>
<protein>
    <recommendedName>
        <fullName evidence="11 12">ATP synthase subunit a</fullName>
    </recommendedName>
    <alternativeName>
        <fullName evidence="11">ATP synthase F0 sector subunit a</fullName>
    </alternativeName>
    <alternativeName>
        <fullName evidence="11">F-ATPase subunit 6</fullName>
    </alternativeName>
</protein>
<keyword evidence="5 11" id="KW-0812">Transmembrane</keyword>
<evidence type="ECO:0000256" key="2">
    <source>
        <dbReference type="ARBA" id="ARBA00006810"/>
    </source>
</evidence>
<evidence type="ECO:0000256" key="10">
    <source>
        <dbReference type="ARBA" id="ARBA00023310"/>
    </source>
</evidence>
<evidence type="ECO:0000256" key="3">
    <source>
        <dbReference type="ARBA" id="ARBA00022448"/>
    </source>
</evidence>
<keyword evidence="11" id="KW-1003">Cell membrane</keyword>
<comment type="subcellular location">
    <subcellularLocation>
        <location evidence="11 12">Cell membrane</location>
        <topology evidence="11 12">Multi-pass membrane protein</topology>
    </subcellularLocation>
    <subcellularLocation>
        <location evidence="1">Membrane</location>
        <topology evidence="1">Multi-pass membrane protein</topology>
    </subcellularLocation>
</comment>